<dbReference type="NCBIfam" id="TIGR04560">
    <property type="entry name" value="ribo_THX"/>
    <property type="match status" value="1"/>
</dbReference>
<dbReference type="Pfam" id="PF17070">
    <property type="entry name" value="Thx"/>
    <property type="match status" value="1"/>
</dbReference>
<name>A0A521EN62_9FLAO</name>
<keyword evidence="3" id="KW-0687">Ribonucleoprotein</keyword>
<keyword evidence="2" id="KW-0689">Ribosomal protein</keyword>
<organism evidence="5 6">
    <name type="scientific">Chryseobacterium rhizoplanae</name>
    <dbReference type="NCBI Taxonomy" id="1609531"/>
    <lineage>
        <taxon>Bacteria</taxon>
        <taxon>Pseudomonadati</taxon>
        <taxon>Bacteroidota</taxon>
        <taxon>Flavobacteriia</taxon>
        <taxon>Flavobacteriales</taxon>
        <taxon>Weeksellaceae</taxon>
        <taxon>Chryseobacterium group</taxon>
        <taxon>Chryseobacterium</taxon>
    </lineage>
</organism>
<keyword evidence="6" id="KW-1185">Reference proteome</keyword>
<evidence type="ECO:0000256" key="4">
    <source>
        <dbReference type="SAM" id="MobiDB-lite"/>
    </source>
</evidence>
<evidence type="ECO:0000313" key="6">
    <source>
        <dbReference type="Proteomes" id="UP000316916"/>
    </source>
</evidence>
<dbReference type="Proteomes" id="UP000316916">
    <property type="component" value="Unassembled WGS sequence"/>
</dbReference>
<dbReference type="GO" id="GO:0005840">
    <property type="term" value="C:ribosome"/>
    <property type="evidence" value="ECO:0007669"/>
    <property type="project" value="UniProtKB-KW"/>
</dbReference>
<proteinExistence type="inferred from homology"/>
<dbReference type="EMBL" id="FXTC01000009">
    <property type="protein sequence ID" value="SMO85359.1"/>
    <property type="molecule type" value="Genomic_DNA"/>
</dbReference>
<accession>A0A521EN62</accession>
<feature type="region of interest" description="Disordered" evidence="4">
    <location>
        <begin position="21"/>
        <end position="57"/>
    </location>
</feature>
<dbReference type="AlphaFoldDB" id="A0A521EN62"/>
<reference evidence="5 6" key="1">
    <citation type="submission" date="2017-05" db="EMBL/GenBank/DDBJ databases">
        <authorList>
            <person name="Varghese N."/>
            <person name="Submissions S."/>
        </authorList>
    </citation>
    <scope>NUCLEOTIDE SEQUENCE [LARGE SCALE GENOMIC DNA]</scope>
    <source>
        <strain evidence="5 6">DSM 29371</strain>
    </source>
</reference>
<protein>
    <submittedName>
        <fullName evidence="5">Ribosomal small subunit protein bTHX</fullName>
    </submittedName>
</protein>
<dbReference type="GO" id="GO:1990904">
    <property type="term" value="C:ribonucleoprotein complex"/>
    <property type="evidence" value="ECO:0007669"/>
    <property type="project" value="UniProtKB-KW"/>
</dbReference>
<gene>
    <name evidence="5" type="ORF">SAMN06265171_10943</name>
</gene>
<sequence length="57" mass="6533">MDFRVVFSKFVINKYIITMGKGDKKSRRGKINSGSYGKRRPKKASKSFTASEEKSKK</sequence>
<comment type="similarity">
    <text evidence="1">Belongs to the bacterial ribosomal protein bTHX family.</text>
</comment>
<evidence type="ECO:0000256" key="2">
    <source>
        <dbReference type="ARBA" id="ARBA00022980"/>
    </source>
</evidence>
<evidence type="ECO:0000313" key="5">
    <source>
        <dbReference type="EMBL" id="SMO85359.1"/>
    </source>
</evidence>
<evidence type="ECO:0000256" key="3">
    <source>
        <dbReference type="ARBA" id="ARBA00023274"/>
    </source>
</evidence>
<dbReference type="InterPro" id="IPR030826">
    <property type="entry name" value="Ribosomal_bTHX/bTHXc/bTHXm"/>
</dbReference>
<dbReference type="InterPro" id="IPR031414">
    <property type="entry name" value="Ribosomal_bTHX"/>
</dbReference>
<evidence type="ECO:0000256" key="1">
    <source>
        <dbReference type="ARBA" id="ARBA00010834"/>
    </source>
</evidence>